<feature type="domain" description="Treble clef zinc finger" evidence="1">
    <location>
        <begin position="88"/>
        <end position="141"/>
    </location>
</feature>
<evidence type="ECO:0000259" key="1">
    <source>
        <dbReference type="Pfam" id="PF14311"/>
    </source>
</evidence>
<dbReference type="InterPro" id="IPR025487">
    <property type="entry name" value="DUF4379"/>
</dbReference>
<evidence type="ECO:0000313" key="2">
    <source>
        <dbReference type="EMBL" id="SFC90769.1"/>
    </source>
</evidence>
<gene>
    <name evidence="2" type="ORF">SAMN02910406_02632</name>
</gene>
<dbReference type="RefSeq" id="WP_074962279.1">
    <property type="nucleotide sequence ID" value="NZ_FOKQ01000025.1"/>
</dbReference>
<dbReference type="Pfam" id="PF14311">
    <property type="entry name" value="DUF4379"/>
    <property type="match status" value="5"/>
</dbReference>
<name>A0A1I1MZG5_RUMAL</name>
<protein>
    <submittedName>
        <fullName evidence="2">Probable Zinc-ribbon domain-containing protein</fullName>
    </submittedName>
</protein>
<dbReference type="Proteomes" id="UP000182192">
    <property type="component" value="Unassembled WGS sequence"/>
</dbReference>
<feature type="domain" description="Treble clef zinc finger" evidence="1">
    <location>
        <begin position="227"/>
        <end position="280"/>
    </location>
</feature>
<organism evidence="2 3">
    <name type="scientific">Ruminococcus albus</name>
    <dbReference type="NCBI Taxonomy" id="1264"/>
    <lineage>
        <taxon>Bacteria</taxon>
        <taxon>Bacillati</taxon>
        <taxon>Bacillota</taxon>
        <taxon>Clostridia</taxon>
        <taxon>Eubacteriales</taxon>
        <taxon>Oscillospiraceae</taxon>
        <taxon>Ruminococcus</taxon>
    </lineage>
</organism>
<dbReference type="PANTHER" id="PTHR37317:SF1">
    <property type="entry name" value="ZINC-RIBBON DOMAIN-CONTAINING PROTEIN-RELATED"/>
    <property type="match status" value="1"/>
</dbReference>
<feature type="domain" description="Treble clef zinc finger" evidence="1">
    <location>
        <begin position="18"/>
        <end position="71"/>
    </location>
</feature>
<dbReference type="OrthoDB" id="583824at2"/>
<dbReference type="AlphaFoldDB" id="A0A1I1MZG5"/>
<dbReference type="Gene3D" id="3.40.960.10">
    <property type="entry name" value="VSR Endonuclease"/>
    <property type="match status" value="1"/>
</dbReference>
<reference evidence="2 3" key="1">
    <citation type="submission" date="2016-10" db="EMBL/GenBank/DDBJ databases">
        <authorList>
            <person name="de Groot N.N."/>
        </authorList>
    </citation>
    <scope>NUCLEOTIDE SEQUENCE [LARGE SCALE GENOMIC DNA]</scope>
    <source>
        <strain evidence="2 3">AR67</strain>
    </source>
</reference>
<proteinExistence type="predicted"/>
<feature type="domain" description="Treble clef zinc finger" evidence="1">
    <location>
        <begin position="156"/>
        <end position="210"/>
    </location>
</feature>
<dbReference type="PANTHER" id="PTHR37317">
    <property type="entry name" value="BLR8090 PROTEIN"/>
    <property type="match status" value="1"/>
</dbReference>
<feature type="domain" description="Treble clef zinc finger" evidence="1">
    <location>
        <begin position="297"/>
        <end position="351"/>
    </location>
</feature>
<dbReference type="EMBL" id="FOKQ01000025">
    <property type="protein sequence ID" value="SFC90769.1"/>
    <property type="molecule type" value="Genomic_DNA"/>
</dbReference>
<accession>A0A1I1MZG5</accession>
<sequence>MIKIIVGENDLATTHPELAKQWHPTKNGELTPQKVTAGSNRNIWWICAKGHEWHSRVYHRRDGIGCPYCSGQRAIPGENDLASVNKELAAQWHPTKNTKSPSEVLPYCNDKVWWVCSEGHEWEARINGRSRGKGCPYCSGRKATKDNNLKVVYPELMEEWHPTKNGTLDPAELTTRCDKKVWWRCKICDYEWQTNVHVRTTGHGCPACAGNVAITGKNDLATVNPDLALEFHKTKNAELTPQLIAAYSNKKVWWKGKCGHEWQTTVSSRNQGGGCPICSNQKVEKGINDLATTNPELAKQWHPYKNGKKTAFDVTEGSNKKAWWKCSKCGYEWEAVIHSRRKSYDCPLCNASKGEKLIRDYLDNNGLEFIYQNKFADLLGCGGQPLSYDFAVHKDGKILLLIEYQGSQHYDIKFDNNDEDLKKQQEHDRRKKEYANKKNIPLVEINYKYDTYDKIKSILDTYCLIHFRELTC</sequence>
<evidence type="ECO:0000313" key="3">
    <source>
        <dbReference type="Proteomes" id="UP000182192"/>
    </source>
</evidence>